<evidence type="ECO:0000313" key="3">
    <source>
        <dbReference type="EMBL" id="SFN36869.1"/>
    </source>
</evidence>
<dbReference type="OrthoDB" id="9797990at2"/>
<evidence type="ECO:0000256" key="1">
    <source>
        <dbReference type="SAM" id="MobiDB-lite"/>
    </source>
</evidence>
<dbReference type="Proteomes" id="UP000198867">
    <property type="component" value="Unassembled WGS sequence"/>
</dbReference>
<dbReference type="PROSITE" id="PS51186">
    <property type="entry name" value="GNAT"/>
    <property type="match status" value="1"/>
</dbReference>
<dbReference type="Gene3D" id="3.40.630.30">
    <property type="match status" value="1"/>
</dbReference>
<dbReference type="SUPFAM" id="SSF55729">
    <property type="entry name" value="Acyl-CoA N-acyltransferases (Nat)"/>
    <property type="match status" value="1"/>
</dbReference>
<name>A0A1I4YGZ8_9MICO</name>
<dbReference type="PANTHER" id="PTHR41700:SF1">
    <property type="entry name" value="N-ACETYLTRANSFERASE DOMAIN-CONTAINING PROTEIN"/>
    <property type="match status" value="1"/>
</dbReference>
<keyword evidence="3" id="KW-0808">Transferase</keyword>
<organism evidence="3 4">
    <name type="scientific">Mycetocola miduiensis</name>
    <dbReference type="NCBI Taxonomy" id="995034"/>
    <lineage>
        <taxon>Bacteria</taxon>
        <taxon>Bacillati</taxon>
        <taxon>Actinomycetota</taxon>
        <taxon>Actinomycetes</taxon>
        <taxon>Micrococcales</taxon>
        <taxon>Microbacteriaceae</taxon>
        <taxon>Mycetocola</taxon>
    </lineage>
</organism>
<dbReference type="RefSeq" id="WP_090708032.1">
    <property type="nucleotide sequence ID" value="NZ_FOVM01000001.1"/>
</dbReference>
<reference evidence="4" key="1">
    <citation type="submission" date="2016-10" db="EMBL/GenBank/DDBJ databases">
        <authorList>
            <person name="Varghese N."/>
            <person name="Submissions S."/>
        </authorList>
    </citation>
    <scope>NUCLEOTIDE SEQUENCE [LARGE SCALE GENOMIC DNA]</scope>
    <source>
        <strain evidence="4">CGMCC 1.11101</strain>
    </source>
</reference>
<keyword evidence="4" id="KW-1185">Reference proteome</keyword>
<dbReference type="InterPro" id="IPR016181">
    <property type="entry name" value="Acyl_CoA_acyltransferase"/>
</dbReference>
<dbReference type="InterPro" id="IPR038764">
    <property type="entry name" value="GNAT_N_AcTrfase_prd"/>
</dbReference>
<dbReference type="STRING" id="995034.SAMN05216219_0206"/>
<evidence type="ECO:0000259" key="2">
    <source>
        <dbReference type="PROSITE" id="PS51186"/>
    </source>
</evidence>
<feature type="region of interest" description="Disordered" evidence="1">
    <location>
        <begin position="189"/>
        <end position="210"/>
    </location>
</feature>
<gene>
    <name evidence="3" type="ORF">SAMN05216219_0206</name>
</gene>
<evidence type="ECO:0000313" key="4">
    <source>
        <dbReference type="Proteomes" id="UP000198867"/>
    </source>
</evidence>
<proteinExistence type="predicted"/>
<feature type="domain" description="N-acetyltransferase" evidence="2">
    <location>
        <begin position="17"/>
        <end position="159"/>
    </location>
</feature>
<dbReference type="AlphaFoldDB" id="A0A1I4YGZ8"/>
<protein>
    <submittedName>
        <fullName evidence="3">Predicted acetyltransferase, GNAT superfamily</fullName>
    </submittedName>
</protein>
<dbReference type="PANTHER" id="PTHR41700">
    <property type="entry name" value="GCN5-RELATED N-ACETYLTRANSFERASE"/>
    <property type="match status" value="1"/>
</dbReference>
<accession>A0A1I4YGZ8</accession>
<dbReference type="GO" id="GO:0016747">
    <property type="term" value="F:acyltransferase activity, transferring groups other than amino-acyl groups"/>
    <property type="evidence" value="ECO:0007669"/>
    <property type="project" value="InterPro"/>
</dbReference>
<dbReference type="EMBL" id="FOVM01000001">
    <property type="protein sequence ID" value="SFN36869.1"/>
    <property type="molecule type" value="Genomic_DNA"/>
</dbReference>
<sequence>MTSAREQADAAARDCGVGIRPARALKDFAEISRLLDETWGRGAGADPSFVQAIAHAGNTVLLAEREGATVGALVGVLGWDGGLHVHSHVTAVTPAARGGVGFALKLAQRALALDHDVREVRWTFDPLIRRNAHLNLEKLGATVRAYLPDFYGRLDDSISGADASDRFEVSWQLDSPGVDSAISRVLARASSPGAGEKEPAPGANTGAEPAAHDHGIRFELHEDFETLRWNNPDAAAEFREASRAVFVPAFEEGLSVEFVNGGYLFT</sequence>
<dbReference type="InterPro" id="IPR000182">
    <property type="entry name" value="GNAT_dom"/>
</dbReference>